<dbReference type="Proteomes" id="UP000004949">
    <property type="component" value="Unassembled WGS sequence"/>
</dbReference>
<feature type="compositionally biased region" description="Low complexity" evidence="1">
    <location>
        <begin position="242"/>
        <end position="257"/>
    </location>
</feature>
<feature type="signal peptide" evidence="2">
    <location>
        <begin position="1"/>
        <end position="20"/>
    </location>
</feature>
<protein>
    <recommendedName>
        <fullName evidence="5">Lipoprotein</fullName>
    </recommendedName>
</protein>
<dbReference type="OrthoDB" id="7280888at2"/>
<reference evidence="3 4" key="1">
    <citation type="submission" date="2011-10" db="EMBL/GenBank/DDBJ databases">
        <title>Genome sequence of Gluconobacter morbifer G707, isolated from Drosophila gut.</title>
        <authorList>
            <person name="Lee W.-J."/>
            <person name="Kim E.-K."/>
        </authorList>
    </citation>
    <scope>NUCLEOTIDE SEQUENCE [LARGE SCALE GENOMIC DNA]</scope>
    <source>
        <strain evidence="3 4">G707</strain>
    </source>
</reference>
<dbReference type="PROSITE" id="PS51257">
    <property type="entry name" value="PROKAR_LIPOPROTEIN"/>
    <property type="match status" value="1"/>
</dbReference>
<feature type="chain" id="PRO_5003489796" description="Lipoprotein" evidence="2">
    <location>
        <begin position="21"/>
        <end position="305"/>
    </location>
</feature>
<evidence type="ECO:0000256" key="2">
    <source>
        <dbReference type="SAM" id="SignalP"/>
    </source>
</evidence>
<keyword evidence="2" id="KW-0732">Signal</keyword>
<gene>
    <name evidence="3" type="ORF">GMO_26470</name>
</gene>
<evidence type="ECO:0000313" key="4">
    <source>
        <dbReference type="Proteomes" id="UP000004949"/>
    </source>
</evidence>
<name>G6XMC9_9PROT</name>
<sequence length="305" mass="31206">MGLRYWAGAAVLAFSLGLAGCSGDSGTQTFPPADYSYLSTLHLNVANINIQDEAVPAPGSLSSKAPTPPDQALKTMATQRLMASGASGKADFIIRQAYIEPAGGNAISGALDVQLNVADANNQHTGYIHARITRKLDAGDRDPTSRAELYDLTNRMMQDMNVELEFQIRKKLLNWMTDATGNPLVGGGVQQQTLGAPGTEPAAAVPAASPAAGSTTATTPSITMPVVTTPDVKVSTPDLDQPSATTNTAAPSATAPTEPDAIFPTGGEGSEEGGTTTTSSGARQHSPAPGTLQLPSATQGSTSGQ</sequence>
<proteinExistence type="predicted"/>
<evidence type="ECO:0008006" key="5">
    <source>
        <dbReference type="Google" id="ProtNLM"/>
    </source>
</evidence>
<feature type="region of interest" description="Disordered" evidence="1">
    <location>
        <begin position="184"/>
        <end position="305"/>
    </location>
</feature>
<dbReference type="PATRIC" id="fig|1088869.3.peg.2638"/>
<evidence type="ECO:0000256" key="1">
    <source>
        <dbReference type="SAM" id="MobiDB-lite"/>
    </source>
</evidence>
<feature type="compositionally biased region" description="Low complexity" evidence="1">
    <location>
        <begin position="190"/>
        <end position="221"/>
    </location>
</feature>
<dbReference type="EMBL" id="AGQV01000013">
    <property type="protein sequence ID" value="EHH67027.1"/>
    <property type="molecule type" value="Genomic_DNA"/>
</dbReference>
<feature type="compositionally biased region" description="Polar residues" evidence="1">
    <location>
        <begin position="293"/>
        <end position="305"/>
    </location>
</feature>
<accession>G6XMC9</accession>
<evidence type="ECO:0000313" key="3">
    <source>
        <dbReference type="EMBL" id="EHH67027.1"/>
    </source>
</evidence>
<dbReference type="STRING" id="1088869.GMO_26470"/>
<comment type="caution">
    <text evidence="3">The sequence shown here is derived from an EMBL/GenBank/DDBJ whole genome shotgun (WGS) entry which is preliminary data.</text>
</comment>
<keyword evidence="4" id="KW-1185">Reference proteome</keyword>
<dbReference type="AlphaFoldDB" id="G6XMC9"/>
<dbReference type="RefSeq" id="WP_008852788.1">
    <property type="nucleotide sequence ID" value="NZ_AGQV01000013.1"/>
</dbReference>
<organism evidence="3 4">
    <name type="scientific">Gluconobacter morbifer G707</name>
    <dbReference type="NCBI Taxonomy" id="1088869"/>
    <lineage>
        <taxon>Bacteria</taxon>
        <taxon>Pseudomonadati</taxon>
        <taxon>Pseudomonadota</taxon>
        <taxon>Alphaproteobacteria</taxon>
        <taxon>Acetobacterales</taxon>
        <taxon>Acetobacteraceae</taxon>
        <taxon>Gluconobacter</taxon>
    </lineage>
</organism>